<keyword evidence="5 11" id="KW-0028">Amino-acid biosynthesis</keyword>
<accession>A0A840SM16</accession>
<sequence>MAIAANLGFPRIGAHRELKAAIEAYWKGETDAAALAATAADLRARHWTTQRAAGITVIPSNDFSLYDQMLDMTATLGAVPARFGPIGGEVSLTTYFAMARGAKGVPAMEMTKWFDTNYHFIVPEVSAGQSFRLASLKAVREFEEAKALGIHTRPVIIGPVTWLALAKSRTPGLAPLELLPAVLPVYRELLDRLAAAGADRVQVDEPILATDLGEFHRAAFWTAYDELANAAPKLMVATYFGALGPNLDVATKLPVDGLHVDLVRAPEQLEPVLAALAPGARLSLGVVDGRNVWRASLEAALAPVARAVAVLGTDRVEVAPSCSLLHVPFDTGLEKELDAEVHSWLAFAHQKLEEVAALTAAANGDRAAVALAFERSAVVAMARASSRRIHNAGVKARVAGVGADDLARRSPYATRAVVQDARLGLPILPTTTIGSFPQTAEVRRARADARKGRITAADYDAFLERETEACVRFQEAAGLDMLVHGEFERNDMVECFGEQLSGFAFTRHGWVQSYGSRCVKPPLIFGDVARPEPMTVRWSRFAQSLTDRPMKGMLTGPVTILQWSFVRDDQPRSVTCRQIALAIRDEVVDLEAAGLPAIQIDEPALREGLPLRRADWEAYLGWAVDAFRLSAAGVRDETQIHTHMCYSEFNDIMPAIARMDADVISIETSRSDMELLAAFSDFAYPNEIGPGVWDIHSPRVPDEEEIVGLLRKALAVIPAERLWVNPDCGLKTRGWAEAEAATRNMVAAARQLRATFADSGSSITAQPAE</sequence>
<feature type="binding site" evidence="11 12">
    <location>
        <begin position="517"/>
        <end position="518"/>
    </location>
    <ligand>
        <name>5-methyltetrahydropteroyltri-L-glutamate</name>
        <dbReference type="ChEBI" id="CHEBI:58207"/>
    </ligand>
</feature>
<comment type="function">
    <text evidence="1 11">Catalyzes the transfer of a methyl group from 5-methyltetrahydrofolate to homocysteine resulting in methionine formation.</text>
</comment>
<evidence type="ECO:0000313" key="18">
    <source>
        <dbReference type="Proteomes" id="UP000549457"/>
    </source>
</evidence>
<keyword evidence="10 11" id="KW-0486">Methionine biosynthesis</keyword>
<keyword evidence="8 11" id="KW-0677">Repeat</keyword>
<dbReference type="FunFam" id="3.20.20.210:FF:000003">
    <property type="entry name" value="5-methyltetrahydropteroyltriglutamate--homocysteine methyltransferase"/>
    <property type="match status" value="1"/>
</dbReference>
<feature type="binding site" evidence="11">
    <location>
        <position position="486"/>
    </location>
    <ligand>
        <name>L-homocysteine</name>
        <dbReference type="ChEBI" id="CHEBI:58199"/>
    </ligand>
</feature>
<dbReference type="GO" id="GO:0071265">
    <property type="term" value="P:L-methionine biosynthetic process"/>
    <property type="evidence" value="ECO:0007669"/>
    <property type="project" value="UniProtKB-ARBA"/>
</dbReference>
<dbReference type="InterPro" id="IPR006276">
    <property type="entry name" value="Cobalamin-indep_Met_synthase"/>
</dbReference>
<feature type="binding site" evidence="13">
    <location>
        <position position="667"/>
    </location>
    <ligand>
        <name>Zn(2+)</name>
        <dbReference type="ChEBI" id="CHEBI:29105"/>
        <label>1</label>
        <note>catalytic</note>
    </ligand>
</feature>
<dbReference type="NCBIfam" id="TIGR01371">
    <property type="entry name" value="met_syn_B12ind"/>
    <property type="match status" value="1"/>
</dbReference>
<feature type="binding site" evidence="11 12">
    <location>
        <begin position="433"/>
        <end position="435"/>
    </location>
    <ligand>
        <name>L-homocysteine</name>
        <dbReference type="ChEBI" id="CHEBI:58199"/>
    </ligand>
</feature>
<dbReference type="AlphaFoldDB" id="A0A840SM16"/>
<dbReference type="CDD" id="cd03311">
    <property type="entry name" value="CIMS_C_terminal_like"/>
    <property type="match status" value="1"/>
</dbReference>
<dbReference type="GO" id="GO:0032259">
    <property type="term" value="P:methylation"/>
    <property type="evidence" value="ECO:0007669"/>
    <property type="project" value="UniProtKB-KW"/>
</dbReference>
<dbReference type="EC" id="2.1.1.14" evidence="11"/>
<reference evidence="17 18" key="1">
    <citation type="submission" date="2020-08" db="EMBL/GenBank/DDBJ databases">
        <title>Genomic Encyclopedia of Type Strains, Phase IV (KMG-IV): sequencing the most valuable type-strain genomes for metagenomic binning, comparative biology and taxonomic classification.</title>
        <authorList>
            <person name="Goeker M."/>
        </authorList>
    </citation>
    <scope>NUCLEOTIDE SEQUENCE [LARGE SCALE GENOMIC DNA]</scope>
    <source>
        <strain evidence="17 18">DSM 101730</strain>
    </source>
</reference>
<keyword evidence="9 11" id="KW-0862">Zinc</keyword>
<evidence type="ECO:0000256" key="13">
    <source>
        <dbReference type="PIRSR" id="PIRSR000382-2"/>
    </source>
</evidence>
<feature type="binding site" evidence="11 12">
    <location>
        <position position="601"/>
    </location>
    <ligand>
        <name>L-homocysteine</name>
        <dbReference type="ChEBI" id="CHEBI:58199"/>
    </ligand>
</feature>
<dbReference type="GO" id="GO:0008270">
    <property type="term" value="F:zinc ion binding"/>
    <property type="evidence" value="ECO:0007669"/>
    <property type="project" value="InterPro"/>
</dbReference>
<feature type="binding site" evidence="11">
    <location>
        <position position="643"/>
    </location>
    <ligand>
        <name>Zn(2+)</name>
        <dbReference type="ChEBI" id="CHEBI:29105"/>
        <note>catalytic</note>
    </ligand>
</feature>
<dbReference type="HAMAP" id="MF_00172">
    <property type="entry name" value="Meth_synth"/>
    <property type="match status" value="1"/>
</dbReference>
<dbReference type="InterPro" id="IPR038071">
    <property type="entry name" value="UROD/MetE-like_sf"/>
</dbReference>
<protein>
    <recommendedName>
        <fullName evidence="11">5-methyltetrahydropteroyltriglutamate--homocysteine methyltransferase</fullName>
        <ecNumber evidence="11">2.1.1.14</ecNumber>
    </recommendedName>
    <alternativeName>
        <fullName evidence="11">Cobalamin-independent methionine synthase</fullName>
    </alternativeName>
    <alternativeName>
        <fullName evidence="11">Methionine synthase, vitamin-B12 independent isozyme</fullName>
    </alternativeName>
</protein>
<comment type="cofactor">
    <cofactor evidence="13">
        <name>Zn(2+)</name>
        <dbReference type="ChEBI" id="CHEBI:29105"/>
    </cofactor>
    <text evidence="13">Binds 2 Zn(2+) ions per subunit.</text>
</comment>
<evidence type="ECO:0000259" key="15">
    <source>
        <dbReference type="Pfam" id="PF01717"/>
    </source>
</evidence>
<dbReference type="FunFam" id="3.20.20.210:FF:000002">
    <property type="entry name" value="5-methyltetrahydropteroyltriglutamate--homocysteine methyltransferase"/>
    <property type="match status" value="1"/>
</dbReference>
<feature type="binding site" evidence="11 12">
    <location>
        <begin position="433"/>
        <end position="435"/>
    </location>
    <ligand>
        <name>L-methionine</name>
        <dbReference type="ChEBI" id="CHEBI:57844"/>
    </ligand>
</feature>
<dbReference type="NCBIfam" id="NF003556">
    <property type="entry name" value="PRK05222.1"/>
    <property type="match status" value="1"/>
</dbReference>
<dbReference type="Pfam" id="PF08267">
    <property type="entry name" value="Meth_synt_1"/>
    <property type="match status" value="1"/>
</dbReference>
<dbReference type="GO" id="GO:0003871">
    <property type="term" value="F:5-methyltetrahydropteroyltriglutamate-homocysteine S-methyltransferase activity"/>
    <property type="evidence" value="ECO:0007669"/>
    <property type="project" value="UniProtKB-UniRule"/>
</dbReference>
<evidence type="ECO:0000256" key="2">
    <source>
        <dbReference type="ARBA" id="ARBA00004681"/>
    </source>
</evidence>
<feature type="binding site" evidence="11">
    <location>
        <position position="607"/>
    </location>
    <ligand>
        <name>5-methyltetrahydropteroyltri-L-glutamate</name>
        <dbReference type="ChEBI" id="CHEBI:58207"/>
    </ligand>
</feature>
<organism evidence="17 18">
    <name type="scientific">Amaricoccus macauensis</name>
    <dbReference type="NCBI Taxonomy" id="57001"/>
    <lineage>
        <taxon>Bacteria</taxon>
        <taxon>Pseudomonadati</taxon>
        <taxon>Pseudomonadota</taxon>
        <taxon>Alphaproteobacteria</taxon>
        <taxon>Rhodobacterales</taxon>
        <taxon>Paracoccaceae</taxon>
        <taxon>Amaricoccus</taxon>
    </lineage>
</organism>
<feature type="binding site" evidence="11">
    <location>
        <position position="728"/>
    </location>
    <ligand>
        <name>Zn(2+)</name>
        <dbReference type="ChEBI" id="CHEBI:29105"/>
        <note>catalytic</note>
    </ligand>
</feature>
<dbReference type="InterPro" id="IPR013215">
    <property type="entry name" value="Cbl-indep_Met_Synth_N"/>
</dbReference>
<feature type="domain" description="Cobalamin-independent methionine synthase MetE N-terminal" evidence="16">
    <location>
        <begin position="5"/>
        <end position="306"/>
    </location>
</feature>
<feature type="binding site" evidence="11">
    <location>
        <position position="112"/>
    </location>
    <ligand>
        <name>5-methyltetrahydropteroyltri-L-glutamate</name>
        <dbReference type="ChEBI" id="CHEBI:58207"/>
    </ligand>
</feature>
<keyword evidence="7 11" id="KW-0479">Metal-binding</keyword>
<feature type="binding site" evidence="11">
    <location>
        <position position="645"/>
    </location>
    <ligand>
        <name>Zn(2+)</name>
        <dbReference type="ChEBI" id="CHEBI:29105"/>
        <note>catalytic</note>
    </ligand>
</feature>
<comment type="catalytic activity">
    <reaction evidence="11">
        <text>5-methyltetrahydropteroyltri-L-glutamate + L-homocysteine = tetrahydropteroyltri-L-glutamate + L-methionine</text>
        <dbReference type="Rhea" id="RHEA:21196"/>
        <dbReference type="ChEBI" id="CHEBI:57844"/>
        <dbReference type="ChEBI" id="CHEBI:58140"/>
        <dbReference type="ChEBI" id="CHEBI:58199"/>
        <dbReference type="ChEBI" id="CHEBI:58207"/>
        <dbReference type="EC" id="2.1.1.14"/>
    </reaction>
</comment>
<feature type="binding site" evidence="13">
    <location>
        <position position="728"/>
    </location>
    <ligand>
        <name>Zn(2+)</name>
        <dbReference type="ChEBI" id="CHEBI:29105"/>
        <label>1</label>
        <note>catalytic</note>
    </ligand>
</feature>
<comment type="caution">
    <text evidence="17">The sequence shown here is derived from an EMBL/GenBank/DDBJ whole genome shotgun (WGS) entry which is preliminary data.</text>
</comment>
<evidence type="ECO:0000256" key="6">
    <source>
        <dbReference type="ARBA" id="ARBA00022679"/>
    </source>
</evidence>
<dbReference type="EMBL" id="JACHFM010000001">
    <property type="protein sequence ID" value="MBB5221278.1"/>
    <property type="molecule type" value="Genomic_DNA"/>
</dbReference>
<evidence type="ECO:0000256" key="8">
    <source>
        <dbReference type="ARBA" id="ARBA00022737"/>
    </source>
</evidence>
<comment type="cofactor">
    <cofactor evidence="11">
        <name>Zn(2+)</name>
        <dbReference type="ChEBI" id="CHEBI:29105"/>
    </cofactor>
    <text evidence="11">Binds 1 zinc ion per subunit.</text>
</comment>
<feature type="domain" description="Cobalamin-independent methionine synthase MetE C-terminal/archaeal" evidence="15">
    <location>
        <begin position="428"/>
        <end position="750"/>
    </location>
</feature>
<dbReference type="PANTHER" id="PTHR30519">
    <property type="entry name" value="5-METHYLTETRAHYDROPTEROYLTRIGLUTAMATE--HOMOCYSTEINE METHYLTRANSFERASE"/>
    <property type="match status" value="1"/>
</dbReference>
<feature type="binding site" evidence="11 12">
    <location>
        <position position="486"/>
    </location>
    <ligand>
        <name>L-methionine</name>
        <dbReference type="ChEBI" id="CHEBI:57844"/>
    </ligand>
</feature>
<comment type="similarity">
    <text evidence="3 11">Belongs to the vitamin-B12 independent methionine synthase family.</text>
</comment>
<evidence type="ECO:0000256" key="7">
    <source>
        <dbReference type="ARBA" id="ARBA00022723"/>
    </source>
</evidence>
<feature type="binding site" evidence="11 12">
    <location>
        <position position="601"/>
    </location>
    <ligand>
        <name>L-methionine</name>
        <dbReference type="ChEBI" id="CHEBI:57844"/>
    </ligand>
</feature>
<evidence type="ECO:0000256" key="3">
    <source>
        <dbReference type="ARBA" id="ARBA00009553"/>
    </source>
</evidence>
<evidence type="ECO:0000256" key="4">
    <source>
        <dbReference type="ARBA" id="ARBA00022603"/>
    </source>
</evidence>
<evidence type="ECO:0000256" key="12">
    <source>
        <dbReference type="PIRSR" id="PIRSR000382-1"/>
    </source>
</evidence>
<dbReference type="RefSeq" id="WP_184147663.1">
    <property type="nucleotide sequence ID" value="NZ_JACHFM010000001.1"/>
</dbReference>
<name>A0A840SM16_9RHOB</name>
<dbReference type="InterPro" id="IPR002629">
    <property type="entry name" value="Met_Synth_C/arc"/>
</dbReference>
<evidence type="ECO:0000256" key="5">
    <source>
        <dbReference type="ARBA" id="ARBA00022605"/>
    </source>
</evidence>
<feature type="binding site" evidence="12">
    <location>
        <position position="19"/>
    </location>
    <ligand>
        <name>5-methyltetrahydropteroyltri-L-glutamate</name>
        <dbReference type="ChEBI" id="CHEBI:58207"/>
    </ligand>
</feature>
<dbReference type="CDD" id="cd03312">
    <property type="entry name" value="CIMS_N_terminal_like"/>
    <property type="match status" value="1"/>
</dbReference>
<dbReference type="Pfam" id="PF01717">
    <property type="entry name" value="Meth_synt_2"/>
    <property type="match status" value="1"/>
</dbReference>
<keyword evidence="6 11" id="KW-0808">Transferase</keyword>
<evidence type="ECO:0000256" key="14">
    <source>
        <dbReference type="PIRSR" id="PIRSR000382-3"/>
    </source>
</evidence>
<feature type="binding site" evidence="11">
    <location>
        <begin position="16"/>
        <end position="19"/>
    </location>
    <ligand>
        <name>5-methyltetrahydropteroyltri-L-glutamate</name>
        <dbReference type="ChEBI" id="CHEBI:58207"/>
    </ligand>
</feature>
<dbReference type="PIRSF" id="PIRSF000382">
    <property type="entry name" value="MeTrfase_B12_ind"/>
    <property type="match status" value="1"/>
</dbReference>
<evidence type="ECO:0000256" key="11">
    <source>
        <dbReference type="HAMAP-Rule" id="MF_00172"/>
    </source>
</evidence>
<evidence type="ECO:0000256" key="9">
    <source>
        <dbReference type="ARBA" id="ARBA00022833"/>
    </source>
</evidence>
<evidence type="ECO:0000313" key="17">
    <source>
        <dbReference type="EMBL" id="MBB5221278.1"/>
    </source>
</evidence>
<feature type="binding site" evidence="13">
    <location>
        <position position="645"/>
    </location>
    <ligand>
        <name>Zn(2+)</name>
        <dbReference type="ChEBI" id="CHEBI:29105"/>
        <label>1</label>
        <note>catalytic</note>
    </ligand>
</feature>
<proteinExistence type="inferred from homology"/>
<dbReference type="SUPFAM" id="SSF51726">
    <property type="entry name" value="UROD/MetE-like"/>
    <property type="match status" value="2"/>
</dbReference>
<dbReference type="Gene3D" id="3.20.20.210">
    <property type="match status" value="2"/>
</dbReference>
<feature type="binding site" evidence="12">
    <location>
        <position position="117"/>
    </location>
    <ligand>
        <name>5-methyltetrahydropteroyltri-L-glutamate</name>
        <dbReference type="ChEBI" id="CHEBI:58207"/>
    </ligand>
</feature>
<feature type="binding site" evidence="13">
    <location>
        <position position="643"/>
    </location>
    <ligand>
        <name>Zn(2+)</name>
        <dbReference type="ChEBI" id="CHEBI:29105"/>
        <label>1</label>
        <note>catalytic</note>
    </ligand>
</feature>
<evidence type="ECO:0000256" key="1">
    <source>
        <dbReference type="ARBA" id="ARBA00002777"/>
    </source>
</evidence>
<evidence type="ECO:0000256" key="10">
    <source>
        <dbReference type="ARBA" id="ARBA00023167"/>
    </source>
</evidence>
<feature type="active site" description="Proton donor" evidence="11 14">
    <location>
        <position position="696"/>
    </location>
</feature>
<feature type="binding site" evidence="11 12">
    <location>
        <position position="563"/>
    </location>
    <ligand>
        <name>5-methyltetrahydropteroyltri-L-glutamate</name>
        <dbReference type="ChEBI" id="CHEBI:58207"/>
    </ligand>
</feature>
<feature type="binding site" evidence="11">
    <location>
        <position position="667"/>
    </location>
    <ligand>
        <name>Zn(2+)</name>
        <dbReference type="ChEBI" id="CHEBI:29105"/>
        <note>catalytic</note>
    </ligand>
</feature>
<evidence type="ECO:0000259" key="16">
    <source>
        <dbReference type="Pfam" id="PF08267"/>
    </source>
</evidence>
<keyword evidence="18" id="KW-1185">Reference proteome</keyword>
<dbReference type="Proteomes" id="UP000549457">
    <property type="component" value="Unassembled WGS sequence"/>
</dbReference>
<gene>
    <name evidence="11" type="primary">metE</name>
    <name evidence="17" type="ORF">HNP73_001199</name>
</gene>
<dbReference type="UniPathway" id="UPA00051">
    <property type="reaction ID" value="UER00082"/>
</dbReference>
<keyword evidence="4 11" id="KW-0489">Methyltransferase</keyword>
<comment type="pathway">
    <text evidence="2 11">Amino-acid biosynthesis; L-methionine biosynthesis via de novo pathway; L-methionine from L-homocysteine (MetE route): step 1/1.</text>
</comment>